<protein>
    <submittedName>
        <fullName evidence="1">Uncharacterized protein</fullName>
    </submittedName>
</protein>
<comment type="caution">
    <text evidence="1">The sequence shown here is derived from an EMBL/GenBank/DDBJ whole genome shotgun (WGS) entry which is preliminary data.</text>
</comment>
<evidence type="ECO:0000313" key="1">
    <source>
        <dbReference type="EMBL" id="GEQ85486.1"/>
    </source>
</evidence>
<proteinExistence type="predicted"/>
<name>A0A5J4FZ78_9FLAO</name>
<reference evidence="1 2" key="1">
    <citation type="submission" date="2019-08" db="EMBL/GenBank/DDBJ databases">
        <title>Ulvibacter marinistellae sp. nov., isolated from a starfish, Patiria pectinifera.</title>
        <authorList>
            <person name="Kawano K."/>
            <person name="Ushijima N."/>
            <person name="Kihara M."/>
            <person name="Itoh H."/>
        </authorList>
    </citation>
    <scope>NUCLEOTIDE SEQUENCE [LARGE SCALE GENOMIC DNA]</scope>
    <source>
        <strain evidence="1 2">KK4</strain>
    </source>
</reference>
<accession>A0A5J4FZ78</accession>
<evidence type="ECO:0000313" key="2">
    <source>
        <dbReference type="Proteomes" id="UP000326994"/>
    </source>
</evidence>
<dbReference type="SUPFAM" id="SSF69322">
    <property type="entry name" value="Tricorn protease domain 2"/>
    <property type="match status" value="1"/>
</dbReference>
<sequence>MFFIAQLSYAQSLAEVEKTPLKVDTFIGIDSYNSLYFVKGMVLHKKSSSQNFQFTDFQLGAITSVDIINPLNVVVFYGDTNTAVLLDNRLSEIERIQFNNLPEFLNISAATNAGGNRLWVFNIDSQQLELYNYRTGRSSIISQPITANVISQTSNFNYCYILTEKKIRVYNIFGGIVHEIPISEATKIVQHNENYLVLKNNQLHFYKQNTPEPKVLKTPNITIKDLQLTQDFLYIYDREFLYKIALNQPKN</sequence>
<dbReference type="AlphaFoldDB" id="A0A5J4FZ78"/>
<dbReference type="Proteomes" id="UP000326994">
    <property type="component" value="Unassembled WGS sequence"/>
</dbReference>
<gene>
    <name evidence="1" type="ORF">ULMS_09940</name>
</gene>
<dbReference type="EMBL" id="BKCF01000001">
    <property type="protein sequence ID" value="GEQ85486.1"/>
    <property type="molecule type" value="Genomic_DNA"/>
</dbReference>
<keyword evidence="2" id="KW-1185">Reference proteome</keyword>
<organism evidence="1 2">
    <name type="scientific">Patiriisocius marinistellae</name>
    <dbReference type="NCBI Taxonomy" id="2494560"/>
    <lineage>
        <taxon>Bacteria</taxon>
        <taxon>Pseudomonadati</taxon>
        <taxon>Bacteroidota</taxon>
        <taxon>Flavobacteriia</taxon>
        <taxon>Flavobacteriales</taxon>
        <taxon>Flavobacteriaceae</taxon>
        <taxon>Patiriisocius</taxon>
    </lineage>
</organism>